<dbReference type="RefSeq" id="WP_182463508.1">
    <property type="nucleotide sequence ID" value="NZ_CP059732.1"/>
</dbReference>
<organism evidence="1 2">
    <name type="scientific">Spirosoma foliorum</name>
    <dbReference type="NCBI Taxonomy" id="2710596"/>
    <lineage>
        <taxon>Bacteria</taxon>
        <taxon>Pseudomonadati</taxon>
        <taxon>Bacteroidota</taxon>
        <taxon>Cytophagia</taxon>
        <taxon>Cytophagales</taxon>
        <taxon>Cytophagaceae</taxon>
        <taxon>Spirosoma</taxon>
    </lineage>
</organism>
<dbReference type="Gene3D" id="3.30.2310.20">
    <property type="entry name" value="RelE-like"/>
    <property type="match status" value="1"/>
</dbReference>
<reference evidence="1 2" key="1">
    <citation type="submission" date="2020-07" db="EMBL/GenBank/DDBJ databases">
        <title>Spirosoma foliorum sp. nov., isolated from the leaves on the Nejang mountain Korea, Republic of.</title>
        <authorList>
            <person name="Ho H."/>
            <person name="Lee Y.-J."/>
            <person name="Nurcahyanto D.-A."/>
            <person name="Kim S.-G."/>
        </authorList>
    </citation>
    <scope>NUCLEOTIDE SEQUENCE [LARGE SCALE GENOMIC DNA]</scope>
    <source>
        <strain evidence="1 2">PL0136</strain>
    </source>
</reference>
<keyword evidence="2" id="KW-1185">Reference proteome</keyword>
<evidence type="ECO:0000313" key="1">
    <source>
        <dbReference type="EMBL" id="QMW06136.1"/>
    </source>
</evidence>
<name>A0A7G5H4U4_9BACT</name>
<accession>A0A7G5H4U4</accession>
<dbReference type="EMBL" id="CP059732">
    <property type="protein sequence ID" value="QMW06136.1"/>
    <property type="molecule type" value="Genomic_DNA"/>
</dbReference>
<evidence type="ECO:0000313" key="2">
    <source>
        <dbReference type="Proteomes" id="UP000515369"/>
    </source>
</evidence>
<dbReference type="Proteomes" id="UP000515369">
    <property type="component" value="Chromosome"/>
</dbReference>
<dbReference type="InterPro" id="IPR035093">
    <property type="entry name" value="RelE/ParE_toxin_dom_sf"/>
</dbReference>
<dbReference type="PANTHER" id="PTHR38813:SF1">
    <property type="entry name" value="TOXIN RELE1-RELATED"/>
    <property type="match status" value="1"/>
</dbReference>
<dbReference type="SUPFAM" id="SSF143011">
    <property type="entry name" value="RelE-like"/>
    <property type="match status" value="1"/>
</dbReference>
<gene>
    <name evidence="1" type="ORF">H3H32_15195</name>
</gene>
<dbReference type="AlphaFoldDB" id="A0A7G5H4U4"/>
<proteinExistence type="predicted"/>
<evidence type="ECO:0008006" key="3">
    <source>
        <dbReference type="Google" id="ProtNLM"/>
    </source>
</evidence>
<sequence length="99" mass="11454">MEITVRKSFVKELQKLPSKIQQSVREVLDELEKATDLESSGVDYKYLEGQKKDQNYYRIRIGGWRMGVEYMPPANEQTAAAIVITILSRGDIYKKFPPK</sequence>
<dbReference type="PANTHER" id="PTHR38813">
    <property type="match status" value="1"/>
</dbReference>
<dbReference type="KEGG" id="sfol:H3H32_15195"/>
<dbReference type="InterPro" id="IPR052747">
    <property type="entry name" value="TA_system_RelE_toxin"/>
</dbReference>
<protein>
    <recommendedName>
        <fullName evidence="3">Type II toxin-antitoxin system RelE/ParE family toxin</fullName>
    </recommendedName>
</protein>